<evidence type="ECO:0000256" key="1">
    <source>
        <dbReference type="SAM" id="MobiDB-lite"/>
    </source>
</evidence>
<gene>
    <name evidence="2" type="ORF">QYF61_005121</name>
</gene>
<dbReference type="AlphaFoldDB" id="A0AAN7NJK6"/>
<comment type="caution">
    <text evidence="2">The sequence shown here is derived from an EMBL/GenBank/DDBJ whole genome shotgun (WGS) entry which is preliminary data.</text>
</comment>
<feature type="region of interest" description="Disordered" evidence="1">
    <location>
        <begin position="32"/>
        <end position="58"/>
    </location>
</feature>
<protein>
    <submittedName>
        <fullName evidence="2">Uncharacterized protein</fullName>
    </submittedName>
</protein>
<accession>A0AAN7NJK6</accession>
<evidence type="ECO:0000313" key="2">
    <source>
        <dbReference type="EMBL" id="KAK4826091.1"/>
    </source>
</evidence>
<reference evidence="2 3" key="1">
    <citation type="journal article" date="2023" name="J. Hered.">
        <title>Chromosome-level genome of the wood stork (Mycteria americana) provides insight into avian chromosome evolution.</title>
        <authorList>
            <person name="Flamio R. Jr."/>
            <person name="Ramstad K.M."/>
        </authorList>
    </citation>
    <scope>NUCLEOTIDE SEQUENCE [LARGE SCALE GENOMIC DNA]</scope>
    <source>
        <strain evidence="2">JAX WOST 10</strain>
    </source>
</reference>
<name>A0AAN7NJK6_MYCAM</name>
<evidence type="ECO:0000313" key="3">
    <source>
        <dbReference type="Proteomes" id="UP001333110"/>
    </source>
</evidence>
<dbReference type="Proteomes" id="UP001333110">
    <property type="component" value="Unassembled WGS sequence"/>
</dbReference>
<feature type="region of interest" description="Disordered" evidence="1">
    <location>
        <begin position="98"/>
        <end position="137"/>
    </location>
</feature>
<sequence length="168" mass="17982">MLGTEARNQEERLLVLSRAGLPALVTTKAASPLGSGASPTLRTAAEQRGTVGKAPEMGTETTWETRASLLSGRLSWATGGRHRRLMNMSSLSSKITTLEVNSPASHPPPPRAGFTQVPAEPWKGDTSSPETATPKLEKRSLAVWQRHVTELQKAAAGIEAKQCLFAEE</sequence>
<organism evidence="2 3">
    <name type="scientific">Mycteria americana</name>
    <name type="common">Wood stork</name>
    <dbReference type="NCBI Taxonomy" id="33587"/>
    <lineage>
        <taxon>Eukaryota</taxon>
        <taxon>Metazoa</taxon>
        <taxon>Chordata</taxon>
        <taxon>Craniata</taxon>
        <taxon>Vertebrata</taxon>
        <taxon>Euteleostomi</taxon>
        <taxon>Archelosauria</taxon>
        <taxon>Archosauria</taxon>
        <taxon>Dinosauria</taxon>
        <taxon>Saurischia</taxon>
        <taxon>Theropoda</taxon>
        <taxon>Coelurosauria</taxon>
        <taxon>Aves</taxon>
        <taxon>Neognathae</taxon>
        <taxon>Neoaves</taxon>
        <taxon>Aequornithes</taxon>
        <taxon>Ciconiiformes</taxon>
        <taxon>Ciconiidae</taxon>
        <taxon>Mycteria</taxon>
    </lineage>
</organism>
<keyword evidence="3" id="KW-1185">Reference proteome</keyword>
<dbReference type="EMBL" id="JAUNZN010000002">
    <property type="protein sequence ID" value="KAK4826091.1"/>
    <property type="molecule type" value="Genomic_DNA"/>
</dbReference>
<proteinExistence type="predicted"/>